<name>A0A6J4LJ64_9BACT</name>
<feature type="compositionally biased region" description="Gly residues" evidence="1">
    <location>
        <begin position="11"/>
        <end position="20"/>
    </location>
</feature>
<feature type="compositionally biased region" description="Basic residues" evidence="1">
    <location>
        <begin position="235"/>
        <end position="249"/>
    </location>
</feature>
<feature type="non-terminal residue" evidence="2">
    <location>
        <position position="1"/>
    </location>
</feature>
<feature type="region of interest" description="Disordered" evidence="1">
    <location>
        <begin position="122"/>
        <end position="147"/>
    </location>
</feature>
<dbReference type="AlphaFoldDB" id="A0A6J4LJ64"/>
<feature type="compositionally biased region" description="Low complexity" evidence="1">
    <location>
        <begin position="1"/>
        <end position="10"/>
    </location>
</feature>
<protein>
    <submittedName>
        <fullName evidence="2">Uncharacterized protein</fullName>
    </submittedName>
</protein>
<feature type="compositionally biased region" description="Basic and acidic residues" evidence="1">
    <location>
        <begin position="197"/>
        <end position="218"/>
    </location>
</feature>
<feature type="compositionally biased region" description="Low complexity" evidence="1">
    <location>
        <begin position="259"/>
        <end position="271"/>
    </location>
</feature>
<evidence type="ECO:0000256" key="1">
    <source>
        <dbReference type="SAM" id="MobiDB-lite"/>
    </source>
</evidence>
<feature type="compositionally biased region" description="Low complexity" evidence="1">
    <location>
        <begin position="281"/>
        <end position="291"/>
    </location>
</feature>
<gene>
    <name evidence="2" type="ORF">AVDCRST_MAG89-2313</name>
</gene>
<accession>A0A6J4LJ64</accession>
<feature type="non-terminal residue" evidence="2">
    <location>
        <position position="301"/>
    </location>
</feature>
<feature type="region of interest" description="Disordered" evidence="1">
    <location>
        <begin position="1"/>
        <end position="105"/>
    </location>
</feature>
<evidence type="ECO:0000313" key="2">
    <source>
        <dbReference type="EMBL" id="CAA9334683.1"/>
    </source>
</evidence>
<feature type="compositionally biased region" description="Basic and acidic residues" evidence="1">
    <location>
        <begin position="50"/>
        <end position="64"/>
    </location>
</feature>
<sequence length="301" mass="31488">DAADLASGAGHARGTGGAGARRGARAAQAGPRRGGAGGSGHAPPHHRAGARAERDELRAREPDATRGAGPPLSRRRVAWGEALRRRLPVDAARGPPPARTRQGVRRLDLADGGHRLLHALARGADVRQRRQLPGRGDAPARRRLPRGPGALAARLDAADHPLDAAARALDRPLYRRHGDVPPFQRAGFGREAPAAVDRGRGARLSPDHDLPGGDERDPVQPGNRAPAELVPQRTVRLRHAPHRPHRVAAHRGLSDGRAARAGLARAPASRPVGGGHGGLDAGRTARPLGRGLPPPRAPPPL</sequence>
<feature type="compositionally biased region" description="Pro residues" evidence="1">
    <location>
        <begin position="292"/>
        <end position="301"/>
    </location>
</feature>
<proteinExistence type="predicted"/>
<dbReference type="EMBL" id="CADCTV010000492">
    <property type="protein sequence ID" value="CAA9334683.1"/>
    <property type="molecule type" value="Genomic_DNA"/>
</dbReference>
<reference evidence="2" key="1">
    <citation type="submission" date="2020-02" db="EMBL/GenBank/DDBJ databases">
        <authorList>
            <person name="Meier V. D."/>
        </authorList>
    </citation>
    <scope>NUCLEOTIDE SEQUENCE</scope>
    <source>
        <strain evidence="2">AVDCRST_MAG89</strain>
    </source>
</reference>
<organism evidence="2">
    <name type="scientific">uncultured Gemmatimonadota bacterium</name>
    <dbReference type="NCBI Taxonomy" id="203437"/>
    <lineage>
        <taxon>Bacteria</taxon>
        <taxon>Pseudomonadati</taxon>
        <taxon>Gemmatimonadota</taxon>
        <taxon>environmental samples</taxon>
    </lineage>
</organism>
<feature type="region of interest" description="Disordered" evidence="1">
    <location>
        <begin position="179"/>
        <end position="301"/>
    </location>
</feature>